<feature type="chain" id="PRO_5012977898" evidence="2">
    <location>
        <begin position="20"/>
        <end position="139"/>
    </location>
</feature>
<dbReference type="AlphaFoldDB" id="A0A1R2BNV2"/>
<reference evidence="3 4" key="1">
    <citation type="submission" date="2016-11" db="EMBL/GenBank/DDBJ databases">
        <title>The macronuclear genome of Stentor coeruleus: a giant cell with tiny introns.</title>
        <authorList>
            <person name="Slabodnick M."/>
            <person name="Ruby J.G."/>
            <person name="Reiff S.B."/>
            <person name="Swart E.C."/>
            <person name="Gosai S."/>
            <person name="Prabakaran S."/>
            <person name="Witkowska E."/>
            <person name="Larue G.E."/>
            <person name="Fisher S."/>
            <person name="Freeman R.M."/>
            <person name="Gunawardena J."/>
            <person name="Chu W."/>
            <person name="Stover N.A."/>
            <person name="Gregory B.D."/>
            <person name="Nowacki M."/>
            <person name="Derisi J."/>
            <person name="Roy S.W."/>
            <person name="Marshall W.F."/>
            <person name="Sood P."/>
        </authorList>
    </citation>
    <scope>NUCLEOTIDE SEQUENCE [LARGE SCALE GENOMIC DNA]</scope>
    <source>
        <strain evidence="3">WM001</strain>
    </source>
</reference>
<feature type="transmembrane region" description="Helical" evidence="1">
    <location>
        <begin position="98"/>
        <end position="119"/>
    </location>
</feature>
<feature type="signal peptide" evidence="2">
    <location>
        <begin position="1"/>
        <end position="19"/>
    </location>
</feature>
<keyword evidence="1" id="KW-1133">Transmembrane helix</keyword>
<evidence type="ECO:0000313" key="3">
    <source>
        <dbReference type="EMBL" id="OMJ78245.1"/>
    </source>
</evidence>
<dbReference type="EMBL" id="MPUH01000531">
    <property type="protein sequence ID" value="OMJ78245.1"/>
    <property type="molecule type" value="Genomic_DNA"/>
</dbReference>
<protein>
    <submittedName>
        <fullName evidence="3">Uncharacterized protein</fullName>
    </submittedName>
</protein>
<keyword evidence="1" id="KW-0472">Membrane</keyword>
<name>A0A1R2BNV2_9CILI</name>
<evidence type="ECO:0000256" key="2">
    <source>
        <dbReference type="SAM" id="SignalP"/>
    </source>
</evidence>
<dbReference type="Proteomes" id="UP000187209">
    <property type="component" value="Unassembled WGS sequence"/>
</dbReference>
<organism evidence="3 4">
    <name type="scientific">Stentor coeruleus</name>
    <dbReference type="NCBI Taxonomy" id="5963"/>
    <lineage>
        <taxon>Eukaryota</taxon>
        <taxon>Sar</taxon>
        <taxon>Alveolata</taxon>
        <taxon>Ciliophora</taxon>
        <taxon>Postciliodesmatophora</taxon>
        <taxon>Heterotrichea</taxon>
        <taxon>Heterotrichida</taxon>
        <taxon>Stentoridae</taxon>
        <taxon>Stentor</taxon>
    </lineage>
</organism>
<keyword evidence="1" id="KW-0812">Transmembrane</keyword>
<keyword evidence="2" id="KW-0732">Signal</keyword>
<evidence type="ECO:0000313" key="4">
    <source>
        <dbReference type="Proteomes" id="UP000187209"/>
    </source>
</evidence>
<proteinExistence type="predicted"/>
<evidence type="ECO:0000256" key="1">
    <source>
        <dbReference type="SAM" id="Phobius"/>
    </source>
</evidence>
<gene>
    <name evidence="3" type="ORF">SteCoe_21970</name>
</gene>
<comment type="caution">
    <text evidence="3">The sequence shown here is derived from an EMBL/GenBank/DDBJ whole genome shotgun (WGS) entry which is preliminary data.</text>
</comment>
<keyword evidence="4" id="KW-1185">Reference proteome</keyword>
<sequence>MNKVLIGILVVVCFVEAVGDEGFIQGNEMVEDTNVKDVETQKAIKWWISTKDNKIRSLSSCSDDCSNFCTSIDGKLEQCKGSCVDRFCKDYPSESYNLIYALSCVLALCALSFIILNLARKGKISSNISVEEISYNAIR</sequence>
<accession>A0A1R2BNV2</accession>